<evidence type="ECO:0000313" key="4">
    <source>
        <dbReference type="EMBL" id="KFD65293.1"/>
    </source>
</evidence>
<evidence type="ECO:0000256" key="1">
    <source>
        <dbReference type="SAM" id="Coils"/>
    </source>
</evidence>
<proteinExistence type="predicted"/>
<dbReference type="EMBL" id="KL363184">
    <property type="protein sequence ID" value="KFD58384.1"/>
    <property type="molecule type" value="Genomic_DNA"/>
</dbReference>
<accession>A0A085MMD8</accession>
<dbReference type="Gene3D" id="1.20.1270.60">
    <property type="entry name" value="Arfaptin homology (AH) domain/BAR domain"/>
    <property type="match status" value="1"/>
</dbReference>
<dbReference type="EMBL" id="KL367541">
    <property type="protein sequence ID" value="KFD65293.1"/>
    <property type="molecule type" value="Genomic_DNA"/>
</dbReference>
<organism evidence="3 5">
    <name type="scientific">Trichuris suis</name>
    <name type="common">pig whipworm</name>
    <dbReference type="NCBI Taxonomy" id="68888"/>
    <lineage>
        <taxon>Eukaryota</taxon>
        <taxon>Metazoa</taxon>
        <taxon>Ecdysozoa</taxon>
        <taxon>Nematoda</taxon>
        <taxon>Enoplea</taxon>
        <taxon>Dorylaimia</taxon>
        <taxon>Trichinellida</taxon>
        <taxon>Trichuridae</taxon>
        <taxon>Trichuris</taxon>
    </lineage>
</organism>
<dbReference type="InterPro" id="IPR004148">
    <property type="entry name" value="BAR_dom"/>
</dbReference>
<dbReference type="AlphaFoldDB" id="A0A085MMD8"/>
<gene>
    <name evidence="3" type="ORF">M513_00610</name>
    <name evidence="4" type="ORF">M514_00610</name>
</gene>
<name>A0A085MMD8_9BILA</name>
<evidence type="ECO:0000313" key="3">
    <source>
        <dbReference type="EMBL" id="KFD58384.1"/>
    </source>
</evidence>
<sequence>MQIIRRKLKWGAYIATTHIRNLTAPQCMPACDMATLSRMKHFLKEKNVLHGQTTPYSAELLDLLNKLETLNGCLKNALQSVKEVAQPCFWHRFNAAMLPKEEQSESLQLAAAFSKVAENFTDPAKKDAFTKYSNAYKDIDGQQRLFLRQVDAYTINALKNFMDVHVVNIRNEKAKLDTCRVKYDELADAVKRSRPEYVKDLTAKLEVAKKEFNDQLEFLNKKLAEVPNLEMEIREAMQTFSMARLQYYTTTHAGIKAVTS</sequence>
<dbReference type="Proteomes" id="UP000030764">
    <property type="component" value="Unassembled WGS sequence"/>
</dbReference>
<feature type="coiled-coil region" evidence="1">
    <location>
        <begin position="202"/>
        <end position="239"/>
    </location>
</feature>
<keyword evidence="1" id="KW-0175">Coiled coil</keyword>
<reference evidence="3 5" key="1">
    <citation type="journal article" date="2014" name="Nat. Genet.">
        <title>Genome and transcriptome of the porcine whipworm Trichuris suis.</title>
        <authorList>
            <person name="Jex A.R."/>
            <person name="Nejsum P."/>
            <person name="Schwarz E.M."/>
            <person name="Hu L."/>
            <person name="Young N.D."/>
            <person name="Hall R.S."/>
            <person name="Korhonen P.K."/>
            <person name="Liao S."/>
            <person name="Thamsborg S."/>
            <person name="Xia J."/>
            <person name="Xu P."/>
            <person name="Wang S."/>
            <person name="Scheerlinck J.P."/>
            <person name="Hofmann A."/>
            <person name="Sternberg P.W."/>
            <person name="Wang J."/>
            <person name="Gasser R.B."/>
        </authorList>
    </citation>
    <scope>NUCLEOTIDE SEQUENCE [LARGE SCALE GENOMIC DNA]</scope>
    <source>
        <strain evidence="4">DCEP-RM93F</strain>
        <strain evidence="3">DCEP-RM93M</strain>
    </source>
</reference>
<dbReference type="Pfam" id="PF03114">
    <property type="entry name" value="BAR"/>
    <property type="match status" value="1"/>
</dbReference>
<dbReference type="SUPFAM" id="SSF103657">
    <property type="entry name" value="BAR/IMD domain-like"/>
    <property type="match status" value="1"/>
</dbReference>
<protein>
    <recommendedName>
        <fullName evidence="2">BAR domain-containing protein</fullName>
    </recommendedName>
</protein>
<keyword evidence="5" id="KW-1185">Reference proteome</keyword>
<dbReference type="InterPro" id="IPR027267">
    <property type="entry name" value="AH/BAR_dom_sf"/>
</dbReference>
<evidence type="ECO:0000313" key="5">
    <source>
        <dbReference type="Proteomes" id="UP000030764"/>
    </source>
</evidence>
<dbReference type="GO" id="GO:0005737">
    <property type="term" value="C:cytoplasm"/>
    <property type="evidence" value="ECO:0007669"/>
    <property type="project" value="InterPro"/>
</dbReference>
<evidence type="ECO:0000259" key="2">
    <source>
        <dbReference type="Pfam" id="PF03114"/>
    </source>
</evidence>
<dbReference type="Proteomes" id="UP000030758">
    <property type="component" value="Unassembled WGS sequence"/>
</dbReference>
<feature type="domain" description="BAR" evidence="2">
    <location>
        <begin position="36"/>
        <end position="257"/>
    </location>
</feature>